<gene>
    <name evidence="4" type="ORF">J3U87_33570</name>
</gene>
<dbReference type="SUPFAM" id="SSF48452">
    <property type="entry name" value="TPR-like"/>
    <property type="match status" value="1"/>
</dbReference>
<feature type="chain" id="PRO_5035196618" evidence="2">
    <location>
        <begin position="26"/>
        <end position="1030"/>
    </location>
</feature>
<dbReference type="AlphaFoldDB" id="A0A8A4TLV4"/>
<feature type="signal peptide" evidence="2">
    <location>
        <begin position="1"/>
        <end position="25"/>
    </location>
</feature>
<feature type="region of interest" description="Disordered" evidence="1">
    <location>
        <begin position="789"/>
        <end position="809"/>
    </location>
</feature>
<feature type="domain" description="CHAT" evidence="3">
    <location>
        <begin position="697"/>
        <end position="1015"/>
    </location>
</feature>
<dbReference type="EMBL" id="CP071793">
    <property type="protein sequence ID" value="QTD50540.1"/>
    <property type="molecule type" value="Genomic_DNA"/>
</dbReference>
<dbReference type="Gene3D" id="1.25.40.10">
    <property type="entry name" value="Tetratricopeptide repeat domain"/>
    <property type="match status" value="2"/>
</dbReference>
<dbReference type="RefSeq" id="WP_237380353.1">
    <property type="nucleotide sequence ID" value="NZ_CP071793.1"/>
</dbReference>
<evidence type="ECO:0000313" key="5">
    <source>
        <dbReference type="Proteomes" id="UP000663929"/>
    </source>
</evidence>
<evidence type="ECO:0000256" key="2">
    <source>
        <dbReference type="SAM" id="SignalP"/>
    </source>
</evidence>
<dbReference type="KEGG" id="scor:J3U87_33570"/>
<dbReference type="InterPro" id="IPR011990">
    <property type="entry name" value="TPR-like_helical_dom_sf"/>
</dbReference>
<keyword evidence="2" id="KW-0732">Signal</keyword>
<evidence type="ECO:0000313" key="4">
    <source>
        <dbReference type="EMBL" id="QTD50540.1"/>
    </source>
</evidence>
<feature type="compositionally biased region" description="Polar residues" evidence="1">
    <location>
        <begin position="789"/>
        <end position="799"/>
    </location>
</feature>
<dbReference type="PANTHER" id="PTHR10098">
    <property type="entry name" value="RAPSYN-RELATED"/>
    <property type="match status" value="1"/>
</dbReference>
<evidence type="ECO:0000259" key="3">
    <source>
        <dbReference type="Pfam" id="PF12770"/>
    </source>
</evidence>
<dbReference type="InterPro" id="IPR024983">
    <property type="entry name" value="CHAT_dom"/>
</dbReference>
<keyword evidence="5" id="KW-1185">Reference proteome</keyword>
<evidence type="ECO:0000256" key="1">
    <source>
        <dbReference type="SAM" id="MobiDB-lite"/>
    </source>
</evidence>
<proteinExistence type="predicted"/>
<dbReference type="Pfam" id="PF12770">
    <property type="entry name" value="CHAT"/>
    <property type="match status" value="1"/>
</dbReference>
<accession>A0A8A4TLV4</accession>
<dbReference type="PROSITE" id="PS51257">
    <property type="entry name" value="PROKAR_LIPOPROTEIN"/>
    <property type="match status" value="1"/>
</dbReference>
<dbReference type="Proteomes" id="UP000663929">
    <property type="component" value="Chromosome"/>
</dbReference>
<sequence length="1030" mass="115795">MRFRATYYVCVISLFLFATSCSDTGASRQLSDHLGEIVQIQPGKVHRFRIELKADEVVALEIEQVRADVSATWHGGNTEISMDGWFGPMDTEWLCVKAATTGAHFLEIEGLSQANDTGGYRLRIERHPAPDERHRLAARVFEVVAKARHIALDEQKESAPPSLKEMERLESKLPELSLRLQALYWETRSRLDGLTHQNERARISANRASEFYAAAGLLAPAAYNAHRQARIARNLGRHGESRSAIEQAQQLARQSDDPALVGRIRTRKGFELLKRGEMQQAEIAMRSALSGLVGVDDWAAQATQHDELGILLTMLARTEEARRHFDKAFELWHRLGHARNAQLTKSEIAWTHYVDGRTSESIPQLREVIEALTTMNEHVRAARLHDRLGTMWVQNGGAKKSEAAYLTALERGGLNTLGRAAVLSNLARLYLRDQQRTEEALEALTEAEAHYRQAGEGLNLCEILFLHAQALEMQGNHESAMQRAEESVDLLRELRHKLTATDMALSFMSARGHYLDLYLDLLYRFHQLDPARGFHEEALKVFETFQAQYLSLDLKRRIEAHRFPEHLRRELGALSHEIDALKTELRQGDEDEHQQTARHRRLSHLLREKSQLRAAGVELGQISDFWTDAIELADMQSLLPSGDGLLLVYHLGEKHSYLWALDGQGLQMHRLEPRERIFDALNKYLTDLPSDDPEYQENARILGQFLLGPVADRLANRRILVVRDDQLNHLPFASLIPPGGEDPLVVTAALTMLPSARFGVQLRRWSERRQMAPCDLLMFADPLYRASSKSAAHQRSRTGQAPIRGQHRSEDRARFKNLAHAEAEAAQICALFDSGLTDRYQQAEANLTQLKSLDLSHYRILHFATHGIEIDQGLTDGFFDAQGAAFTGLSLAHVDPSGRDLPEKNWHLHNVADLRLNADLVALSACSTGLGGVSQGEGSRGLDECMLGAGADRVLASLWKVRDRTSQLLMTEFYQAFIEEGLPADQALRQAQLTLRSQPENEAPSDWAAFELSGNPAPLDVRYGSSIEED</sequence>
<name>A0A8A4TLV4_SULCO</name>
<reference evidence="4" key="1">
    <citation type="submission" date="2021-03" db="EMBL/GenBank/DDBJ databases">
        <title>Acanthopleuribacteraceae sp. M133.</title>
        <authorList>
            <person name="Wang G."/>
        </authorList>
    </citation>
    <scope>NUCLEOTIDE SEQUENCE</scope>
    <source>
        <strain evidence="4">M133</strain>
    </source>
</reference>
<dbReference type="Pfam" id="PF13424">
    <property type="entry name" value="TPR_12"/>
    <property type="match status" value="1"/>
</dbReference>
<organism evidence="4 5">
    <name type="scientific">Sulfidibacter corallicola</name>
    <dbReference type="NCBI Taxonomy" id="2818388"/>
    <lineage>
        <taxon>Bacteria</taxon>
        <taxon>Pseudomonadati</taxon>
        <taxon>Acidobacteriota</taxon>
        <taxon>Holophagae</taxon>
        <taxon>Acanthopleuribacterales</taxon>
        <taxon>Acanthopleuribacteraceae</taxon>
        <taxon>Sulfidibacter</taxon>
    </lineage>
</organism>
<protein>
    <submittedName>
        <fullName evidence="4">CHAT domain-containing protein</fullName>
    </submittedName>
</protein>